<dbReference type="Pfam" id="PF21088">
    <property type="entry name" value="MS_channel_1st"/>
    <property type="match status" value="1"/>
</dbReference>
<keyword evidence="6 7" id="KW-0472">Membrane</keyword>
<evidence type="ECO:0000256" key="4">
    <source>
        <dbReference type="ARBA" id="ARBA00022692"/>
    </source>
</evidence>
<feature type="transmembrane region" description="Helical" evidence="7">
    <location>
        <begin position="96"/>
        <end position="114"/>
    </location>
</feature>
<evidence type="ECO:0000259" key="10">
    <source>
        <dbReference type="Pfam" id="PF21088"/>
    </source>
</evidence>
<dbReference type="InterPro" id="IPR006685">
    <property type="entry name" value="MscS_channel_2nd"/>
</dbReference>
<evidence type="ECO:0000256" key="6">
    <source>
        <dbReference type="ARBA" id="ARBA00023136"/>
    </source>
</evidence>
<dbReference type="SUPFAM" id="SSF82861">
    <property type="entry name" value="Mechanosensitive channel protein MscS (YggB), transmembrane region"/>
    <property type="match status" value="1"/>
</dbReference>
<dbReference type="AlphaFoldDB" id="A0A1C4G2E9"/>
<dbReference type="GO" id="GO:0005886">
    <property type="term" value="C:plasma membrane"/>
    <property type="evidence" value="ECO:0007669"/>
    <property type="project" value="UniProtKB-SubCell"/>
</dbReference>
<dbReference type="InterPro" id="IPR045275">
    <property type="entry name" value="MscS_archaea/bacteria_type"/>
</dbReference>
<evidence type="ECO:0000259" key="9">
    <source>
        <dbReference type="Pfam" id="PF21082"/>
    </source>
</evidence>
<dbReference type="Pfam" id="PF21082">
    <property type="entry name" value="MS_channel_3rd"/>
    <property type="match status" value="1"/>
</dbReference>
<evidence type="ECO:0000256" key="7">
    <source>
        <dbReference type="SAM" id="Phobius"/>
    </source>
</evidence>
<evidence type="ECO:0000313" key="12">
    <source>
        <dbReference type="Proteomes" id="UP000242818"/>
    </source>
</evidence>
<dbReference type="PANTHER" id="PTHR30221">
    <property type="entry name" value="SMALL-CONDUCTANCE MECHANOSENSITIVE CHANNEL"/>
    <property type="match status" value="1"/>
</dbReference>
<name>A0A1C4G2E9_9BACT</name>
<dbReference type="InterPro" id="IPR049278">
    <property type="entry name" value="MS_channel_C"/>
</dbReference>
<dbReference type="Gene3D" id="2.30.30.60">
    <property type="match status" value="1"/>
</dbReference>
<keyword evidence="4 7" id="KW-0812">Transmembrane</keyword>
<dbReference type="RefSeq" id="WP_089715412.1">
    <property type="nucleotide sequence ID" value="NZ_FMAR01000020.1"/>
</dbReference>
<dbReference type="InterPro" id="IPR011066">
    <property type="entry name" value="MscS_channel_C_sf"/>
</dbReference>
<accession>A0A1C4G2E9</accession>
<proteinExistence type="inferred from homology"/>
<dbReference type="InterPro" id="IPR023408">
    <property type="entry name" value="MscS_beta-dom_sf"/>
</dbReference>
<dbReference type="Pfam" id="PF05552">
    <property type="entry name" value="MS_channel_1st_1"/>
    <property type="match status" value="1"/>
</dbReference>
<dbReference type="EMBL" id="FMAR01000020">
    <property type="protein sequence ID" value="SCC62367.1"/>
    <property type="molecule type" value="Genomic_DNA"/>
</dbReference>
<dbReference type="SUPFAM" id="SSF50182">
    <property type="entry name" value="Sm-like ribonucleoproteins"/>
    <property type="match status" value="1"/>
</dbReference>
<evidence type="ECO:0000256" key="3">
    <source>
        <dbReference type="ARBA" id="ARBA00022475"/>
    </source>
</evidence>
<dbReference type="InterPro" id="IPR049142">
    <property type="entry name" value="MS_channel_1st"/>
</dbReference>
<gene>
    <name evidence="11" type="ORF">GA0116948_12021</name>
</gene>
<sequence length="274" mass="30736">MFLLNEYESWSRIIFDKLNGWRVMLFKMLPNLVIAIIILVVTHFVARLLRKITYRLVHGIAHSAALSSLFSSMAYICVMFIGLFMALQVLQLEKTVSSLLAGAGIIGLALGFAFQDLTANFISGIYIGLKKPFDVGHIIETNGFIGHVEDIQLRSTILRTFDGLYLNIPNKEIFQKPIINHTLSTHAKIEINVVVPLAKNDPDKIIDLLQNALKDETRLSGEKPPEVVFTDIEGGNLKLQINLWTNHPAIAATRLLRHDVVTKVTKVLKENDLL</sequence>
<feature type="transmembrane region" description="Helical" evidence="7">
    <location>
        <begin position="28"/>
        <end position="49"/>
    </location>
</feature>
<dbReference type="Gene3D" id="1.10.287.1260">
    <property type="match status" value="1"/>
</dbReference>
<comment type="similarity">
    <text evidence="2">Belongs to the MscS (TC 1.A.23) family.</text>
</comment>
<feature type="transmembrane region" description="Helical" evidence="7">
    <location>
        <begin position="69"/>
        <end position="90"/>
    </location>
</feature>
<evidence type="ECO:0000256" key="1">
    <source>
        <dbReference type="ARBA" id="ARBA00004651"/>
    </source>
</evidence>
<keyword evidence="5 7" id="KW-1133">Transmembrane helix</keyword>
<dbReference type="InterPro" id="IPR011014">
    <property type="entry name" value="MscS_channel_TM-2"/>
</dbReference>
<dbReference type="PANTHER" id="PTHR30221:SF1">
    <property type="entry name" value="SMALL-CONDUCTANCE MECHANOSENSITIVE CHANNEL"/>
    <property type="match status" value="1"/>
</dbReference>
<evidence type="ECO:0000259" key="8">
    <source>
        <dbReference type="Pfam" id="PF00924"/>
    </source>
</evidence>
<dbReference type="Gene3D" id="3.30.70.100">
    <property type="match status" value="1"/>
</dbReference>
<dbReference type="InterPro" id="IPR010920">
    <property type="entry name" value="LSM_dom_sf"/>
</dbReference>
<feature type="domain" description="Mechanosensitive ion channel MscS C-terminal" evidence="9">
    <location>
        <begin position="189"/>
        <end position="272"/>
    </location>
</feature>
<keyword evidence="12" id="KW-1185">Reference proteome</keyword>
<feature type="domain" description="Mechanosensitive ion channel MscS" evidence="8">
    <location>
        <begin position="116"/>
        <end position="182"/>
    </location>
</feature>
<evidence type="ECO:0000256" key="5">
    <source>
        <dbReference type="ARBA" id="ARBA00022989"/>
    </source>
</evidence>
<organism evidence="11 12">
    <name type="scientific">Chitinophaga costaii</name>
    <dbReference type="NCBI Taxonomy" id="1335309"/>
    <lineage>
        <taxon>Bacteria</taxon>
        <taxon>Pseudomonadati</taxon>
        <taxon>Bacteroidota</taxon>
        <taxon>Chitinophagia</taxon>
        <taxon>Chitinophagales</taxon>
        <taxon>Chitinophagaceae</taxon>
        <taxon>Chitinophaga</taxon>
    </lineage>
</organism>
<evidence type="ECO:0000256" key="2">
    <source>
        <dbReference type="ARBA" id="ARBA00008017"/>
    </source>
</evidence>
<dbReference type="SUPFAM" id="SSF82689">
    <property type="entry name" value="Mechanosensitive channel protein MscS (YggB), C-terminal domain"/>
    <property type="match status" value="1"/>
</dbReference>
<dbReference type="GO" id="GO:0008381">
    <property type="term" value="F:mechanosensitive monoatomic ion channel activity"/>
    <property type="evidence" value="ECO:0007669"/>
    <property type="project" value="InterPro"/>
</dbReference>
<keyword evidence="3" id="KW-1003">Cell membrane</keyword>
<reference evidence="11 12" key="1">
    <citation type="submission" date="2016-08" db="EMBL/GenBank/DDBJ databases">
        <authorList>
            <person name="Seilhamer J.J."/>
        </authorList>
    </citation>
    <scope>NUCLEOTIDE SEQUENCE [LARGE SCALE GENOMIC DNA]</scope>
    <source>
        <strain evidence="11 12">A37T2</strain>
    </source>
</reference>
<feature type="domain" description="Mechanosensitive ion channel transmembrane helices 2/3" evidence="10">
    <location>
        <begin position="76"/>
        <end position="115"/>
    </location>
</feature>
<protein>
    <submittedName>
        <fullName evidence="11">Mechanosensitive ion channel</fullName>
    </submittedName>
</protein>
<dbReference type="OrthoDB" id="1522493at2"/>
<dbReference type="InterPro" id="IPR008910">
    <property type="entry name" value="MSC_TM_helix"/>
</dbReference>
<evidence type="ECO:0000313" key="11">
    <source>
        <dbReference type="EMBL" id="SCC62367.1"/>
    </source>
</evidence>
<comment type="subcellular location">
    <subcellularLocation>
        <location evidence="1">Cell membrane</location>
        <topology evidence="1">Multi-pass membrane protein</topology>
    </subcellularLocation>
</comment>
<dbReference type="Pfam" id="PF00924">
    <property type="entry name" value="MS_channel_2nd"/>
    <property type="match status" value="1"/>
</dbReference>
<dbReference type="Proteomes" id="UP000242818">
    <property type="component" value="Unassembled WGS sequence"/>
</dbReference>